<organism evidence="1 2">
    <name type="scientific">Cercospora kikuchii</name>
    <dbReference type="NCBI Taxonomy" id="84275"/>
    <lineage>
        <taxon>Eukaryota</taxon>
        <taxon>Fungi</taxon>
        <taxon>Dikarya</taxon>
        <taxon>Ascomycota</taxon>
        <taxon>Pezizomycotina</taxon>
        <taxon>Dothideomycetes</taxon>
        <taxon>Dothideomycetidae</taxon>
        <taxon>Mycosphaerellales</taxon>
        <taxon>Mycosphaerellaceae</taxon>
        <taxon>Cercospora</taxon>
    </lineage>
</organism>
<dbReference type="AlphaFoldDB" id="A0A9P3FG71"/>
<proteinExistence type="predicted"/>
<dbReference type="Proteomes" id="UP000825890">
    <property type="component" value="Unassembled WGS sequence"/>
</dbReference>
<evidence type="ECO:0008006" key="3">
    <source>
        <dbReference type="Google" id="ProtNLM"/>
    </source>
</evidence>
<dbReference type="RefSeq" id="XP_044656051.1">
    <property type="nucleotide sequence ID" value="XM_044800116.1"/>
</dbReference>
<evidence type="ECO:0000313" key="1">
    <source>
        <dbReference type="EMBL" id="GIZ41564.1"/>
    </source>
</evidence>
<name>A0A9P3FG71_9PEZI</name>
<dbReference type="EMBL" id="BOLY01000003">
    <property type="protein sequence ID" value="GIZ41564.1"/>
    <property type="molecule type" value="Genomic_DNA"/>
</dbReference>
<reference evidence="1 2" key="1">
    <citation type="submission" date="2021-01" db="EMBL/GenBank/DDBJ databases">
        <title>Cercospora kikuchii MAFF 305040 whole genome shotgun sequence.</title>
        <authorList>
            <person name="Kashiwa T."/>
            <person name="Suzuki T."/>
        </authorList>
    </citation>
    <scope>NUCLEOTIDE SEQUENCE [LARGE SCALE GENOMIC DNA]</scope>
    <source>
        <strain evidence="1 2">MAFF 305040</strain>
    </source>
</reference>
<dbReference type="Gene3D" id="3.30.710.10">
    <property type="entry name" value="Potassium Channel Kv1.1, Chain A"/>
    <property type="match status" value="1"/>
</dbReference>
<comment type="caution">
    <text evidence="1">The sequence shown here is derived from an EMBL/GenBank/DDBJ whole genome shotgun (WGS) entry which is preliminary data.</text>
</comment>
<dbReference type="GeneID" id="68290439"/>
<keyword evidence="2" id="KW-1185">Reference proteome</keyword>
<evidence type="ECO:0000313" key="2">
    <source>
        <dbReference type="Proteomes" id="UP000825890"/>
    </source>
</evidence>
<protein>
    <recommendedName>
        <fullName evidence="3">BTB domain-containing protein</fullName>
    </recommendedName>
</protein>
<gene>
    <name evidence="1" type="ORF">CKM354_000486400</name>
</gene>
<accession>A0A9P3FG71</accession>
<dbReference type="OrthoDB" id="194443at2759"/>
<dbReference type="InterPro" id="IPR011333">
    <property type="entry name" value="SKP1/BTB/POZ_sf"/>
</dbReference>
<sequence>MENESVDELIQALSSDKLITLKIGNNPETSFSVQIQQKVLKLASTWFRNALKEDKERQTNVITLTEEDSNTWKIALFWIINRKIPENDFFRNVECWLLGHQYGMPHFQDQVMLQLLEDDDVRHGRFYGLIDFSQKYQDLVSAIPSDSALMRFLAEQAARDWDWDKPRYHAIIAELKRDAGFLMYYEKAEQELKLDEGHLDFPLVGFEEDVREDRRAQWRDYMVGELPVFMQYI</sequence>